<dbReference type="CDD" id="cd00198">
    <property type="entry name" value="vWFA"/>
    <property type="match status" value="1"/>
</dbReference>
<dbReference type="Proteomes" id="UP000694395">
    <property type="component" value="Chromosome 10"/>
</dbReference>
<dbReference type="GO" id="GO:0005576">
    <property type="term" value="C:extracellular region"/>
    <property type="evidence" value="ECO:0007669"/>
    <property type="project" value="UniProtKB-SubCell"/>
</dbReference>
<keyword evidence="2" id="KW-0964">Secreted</keyword>
<dbReference type="Pfam" id="PF25106">
    <property type="entry name" value="VWA_4"/>
    <property type="match status" value="1"/>
</dbReference>
<dbReference type="InterPro" id="IPR057613">
    <property type="entry name" value="VWA7_4"/>
</dbReference>
<feature type="domain" description="VWA7 Ig-like" evidence="8">
    <location>
        <begin position="703"/>
        <end position="803"/>
    </location>
</feature>
<evidence type="ECO:0000313" key="11">
    <source>
        <dbReference type="Ensembl" id="ENSOMYP00000109284.1"/>
    </source>
</evidence>
<accession>A0A8K9UGV5</accession>
<dbReference type="PANTHER" id="PTHR14905:SF22">
    <property type="entry name" value="VON WILLEBRAND FACTOR A DOMAIN-CONTAINING PROTEIN 7-LIKE"/>
    <property type="match status" value="1"/>
</dbReference>
<dbReference type="Ensembl" id="ENSOMYT00000147292.1">
    <property type="protein sequence ID" value="ENSOMYP00000109284.1"/>
    <property type="gene ID" value="ENSOMYG00000006463.2"/>
</dbReference>
<dbReference type="Gene3D" id="3.40.50.410">
    <property type="entry name" value="von Willebrand factor, type A domain"/>
    <property type="match status" value="1"/>
</dbReference>
<sequence>MMSPVLGVSFLALVLSGGAWAFAPIGGGASTHVSITGTAVLQKVTEVCRAIAETEGRDFTPTGNSAEELVQACLGPKATGEVSAAKFKSALNEIYIQNGQVDRDFVNSPAHHFNSEAFALGRRLITDGVASIKANVQRENFQAARETLGRVLHTLQDFYSHSNWVDLGYTEPYANLIRPDLPLENLADVSTPTCSDCVSGGFCSNSILPNILNEKKLTSGYMGIFSAAKPEGKCSHGGAADLTSSEVPRGGISKDERRSDNVALHTAAVTVATTATLRLLDDIRGAAGDNNYLRFMGIARSAVVAFVIDTTGSMKDDILEAKRVVNEIIDSKKGTQDEPSQYILVPFNDPKFGPLIRTTNPDVMKTEIAKLKADGGGDLPEMCLSGLQLALTGAPASSHIYVFTDAVAKDIALRDTILALIRSTKSTVSFFMTGAGAGARRRRSGVESRAATFETYKDLALASGGQAIGVTKENLPQATDVIIDSSTSALVTVLQRARNPGKAETFSFLLDESLNNITIYITGKSLTFTLKNPAGVTQKQNEANGELGTVQTVGNLFRVRLASNKHTGLWEISMNSNQPYTLKVTGQSTIAFIYDFVETFEGPHPGYALISGRPKAGMPAMLLVSVLGRKGPASVKVANVALVTVSGLEVVGGTLEDMGNGDFLVTVTKVPAGEFVVLLNGTDVVSSTVFQRQSTTQMSVSKVTIKAVVDRSMEPGKPFTLPFTVMTDTTGGSYKIRARNDRDFKMNVPGSIAVTTGGNATGELTITVPANTPSGTDVTLTIEAVAPGATADSNYAVLRLSVVTKVTDFTPPQCEVVSVSSVDCPADPAACSSAFWQLSANMTDGVNGTGIASLTHRQGVGSLTHTDLKQMVVAAAFNASCCSLTVELVALDKAMNVGTCLYTTKVTDVTPPQCEVVSVSSVDCPADPAACNSAFWQLSANLTDGVNGTGIASLTHLQGVGSLTHTDLKQMVVAAAFNASCCSLTVELVAVDKAMNVGTCLYTTKVTDFTPPQCEVVSVSVVDCPADPAACSSAFWQLSANLTDGVNGTGIASLTHLQGVGSLTHTDLKQTVVAAAFNASCCSLTVELEAVDKAMNVGTCRFSIVRNAGPPSMALSLPLLVCLLVSAFFTTSLRDLLI</sequence>
<keyword evidence="12" id="KW-1185">Reference proteome</keyword>
<gene>
    <name evidence="11" type="primary">LOC118966656</name>
</gene>
<feature type="chain" id="PRO_5035448627" evidence="5">
    <location>
        <begin position="22"/>
        <end position="1138"/>
    </location>
</feature>
<dbReference type="Pfam" id="PF23619">
    <property type="entry name" value="Ig_VWA7"/>
    <property type="match status" value="1"/>
</dbReference>
<evidence type="ECO:0000256" key="5">
    <source>
        <dbReference type="SAM" id="SignalP"/>
    </source>
</evidence>
<evidence type="ECO:0000259" key="7">
    <source>
        <dbReference type="Pfam" id="PF23610"/>
    </source>
</evidence>
<keyword evidence="4" id="KW-0325">Glycoprotein</keyword>
<evidence type="ECO:0000313" key="12">
    <source>
        <dbReference type="Proteomes" id="UP000694395"/>
    </source>
</evidence>
<feature type="domain" description="Hemicentin/VWA7 galactose-binding" evidence="6">
    <location>
        <begin position="491"/>
        <end position="589"/>
    </location>
</feature>
<reference evidence="11" key="2">
    <citation type="submission" date="2025-08" db="UniProtKB">
        <authorList>
            <consortium name="Ensembl"/>
        </authorList>
    </citation>
    <scope>IDENTIFICATION</scope>
</reference>
<evidence type="ECO:0000256" key="3">
    <source>
        <dbReference type="ARBA" id="ARBA00022729"/>
    </source>
</evidence>
<dbReference type="InterPro" id="IPR056475">
    <property type="entry name" value="GBD_Hemicentin/VWA7"/>
</dbReference>
<comment type="subcellular location">
    <subcellularLocation>
        <location evidence="1">Secreted</location>
    </subcellularLocation>
</comment>
<dbReference type="GeneTree" id="ENSGT00390000011517"/>
<name>A0A8K9UGV5_ONCMY</name>
<feature type="domain" description="VWA7 beta-sandwich" evidence="7">
    <location>
        <begin position="592"/>
        <end position="693"/>
    </location>
</feature>
<evidence type="ECO:0000256" key="2">
    <source>
        <dbReference type="ARBA" id="ARBA00022525"/>
    </source>
</evidence>
<keyword evidence="3 5" id="KW-0732">Signal</keyword>
<dbReference type="InterPro" id="IPR057615">
    <property type="entry name" value="Ig_VWA7"/>
</dbReference>
<evidence type="ECO:0000256" key="1">
    <source>
        <dbReference type="ARBA" id="ARBA00004613"/>
    </source>
</evidence>
<dbReference type="AlphaFoldDB" id="A0A8K9UGV5"/>
<reference evidence="11" key="1">
    <citation type="submission" date="2020-07" db="EMBL/GenBank/DDBJ databases">
        <title>A long reads based de novo assembly of the rainbow trout Arlee double haploid line genome.</title>
        <authorList>
            <person name="Gao G."/>
            <person name="Palti Y."/>
        </authorList>
    </citation>
    <scope>NUCLEOTIDE SEQUENCE [LARGE SCALE GENOMIC DNA]</scope>
</reference>
<protein>
    <submittedName>
        <fullName evidence="11">von Willebrand factor A domain containing 11</fullName>
    </submittedName>
</protein>
<evidence type="ECO:0000259" key="10">
    <source>
        <dbReference type="Pfam" id="PF25107"/>
    </source>
</evidence>
<feature type="signal peptide" evidence="5">
    <location>
        <begin position="1"/>
        <end position="21"/>
    </location>
</feature>
<dbReference type="PANTHER" id="PTHR14905">
    <property type="entry name" value="NG37"/>
    <property type="match status" value="1"/>
</dbReference>
<dbReference type="Pfam" id="PF25107">
    <property type="entry name" value="VWA7_N"/>
    <property type="match status" value="1"/>
</dbReference>
<dbReference type="InterPro" id="IPR052577">
    <property type="entry name" value="VWA7"/>
</dbReference>
<evidence type="ECO:0000259" key="8">
    <source>
        <dbReference type="Pfam" id="PF23619"/>
    </source>
</evidence>
<proteinExistence type="predicted"/>
<feature type="domain" description="VWA7 N-terminal" evidence="10">
    <location>
        <begin position="65"/>
        <end position="293"/>
    </location>
</feature>
<dbReference type="SUPFAM" id="SSF53300">
    <property type="entry name" value="vWA-like"/>
    <property type="match status" value="1"/>
</dbReference>
<dbReference type="InterPro" id="IPR036465">
    <property type="entry name" value="vWFA_dom_sf"/>
</dbReference>
<dbReference type="InterPro" id="IPR056862">
    <property type="entry name" value="VWA7_N"/>
</dbReference>
<evidence type="ECO:0000259" key="6">
    <source>
        <dbReference type="Pfam" id="PF23560"/>
    </source>
</evidence>
<dbReference type="Pfam" id="PF23610">
    <property type="entry name" value="VWA7_4"/>
    <property type="match status" value="1"/>
</dbReference>
<dbReference type="InterPro" id="IPR056861">
    <property type="entry name" value="HMCN1-like_VWA"/>
</dbReference>
<feature type="domain" description="Hemicentin-1-like von Willebrand factor A" evidence="9">
    <location>
        <begin position="304"/>
        <end position="472"/>
    </location>
</feature>
<reference evidence="11" key="3">
    <citation type="submission" date="2025-09" db="UniProtKB">
        <authorList>
            <consortium name="Ensembl"/>
        </authorList>
    </citation>
    <scope>IDENTIFICATION</scope>
</reference>
<evidence type="ECO:0000256" key="4">
    <source>
        <dbReference type="ARBA" id="ARBA00023180"/>
    </source>
</evidence>
<organism evidence="11 12">
    <name type="scientific">Oncorhynchus mykiss</name>
    <name type="common">Rainbow trout</name>
    <name type="synonym">Salmo gairdneri</name>
    <dbReference type="NCBI Taxonomy" id="8022"/>
    <lineage>
        <taxon>Eukaryota</taxon>
        <taxon>Metazoa</taxon>
        <taxon>Chordata</taxon>
        <taxon>Craniata</taxon>
        <taxon>Vertebrata</taxon>
        <taxon>Euteleostomi</taxon>
        <taxon>Actinopterygii</taxon>
        <taxon>Neopterygii</taxon>
        <taxon>Teleostei</taxon>
        <taxon>Protacanthopterygii</taxon>
        <taxon>Salmoniformes</taxon>
        <taxon>Salmonidae</taxon>
        <taxon>Salmoninae</taxon>
        <taxon>Oncorhynchus</taxon>
    </lineage>
</organism>
<dbReference type="Pfam" id="PF23560">
    <property type="entry name" value="GBD_Hemicentin"/>
    <property type="match status" value="1"/>
</dbReference>
<evidence type="ECO:0000259" key="9">
    <source>
        <dbReference type="Pfam" id="PF25106"/>
    </source>
</evidence>